<name>A0A7J0DIG0_9ERIC</name>
<evidence type="ECO:0000313" key="3">
    <source>
        <dbReference type="Proteomes" id="UP000585474"/>
    </source>
</evidence>
<protein>
    <submittedName>
        <fullName evidence="2">Uncharacterized protein</fullName>
    </submittedName>
</protein>
<reference evidence="3" key="1">
    <citation type="submission" date="2019-07" db="EMBL/GenBank/DDBJ databases">
        <title>De Novo Assembly of kiwifruit Actinidia rufa.</title>
        <authorList>
            <person name="Sugita-Konishi S."/>
            <person name="Sato K."/>
            <person name="Mori E."/>
            <person name="Abe Y."/>
            <person name="Kisaki G."/>
            <person name="Hamano K."/>
            <person name="Suezawa K."/>
            <person name="Otani M."/>
            <person name="Fukuda T."/>
            <person name="Manabe T."/>
            <person name="Gomi K."/>
            <person name="Tabuchi M."/>
            <person name="Akimitsu K."/>
            <person name="Kataoka I."/>
        </authorList>
    </citation>
    <scope>NUCLEOTIDE SEQUENCE [LARGE SCALE GENOMIC DNA]</scope>
    <source>
        <strain evidence="3">cv. Fuchu</strain>
    </source>
</reference>
<keyword evidence="1" id="KW-0732">Signal</keyword>
<dbReference type="EMBL" id="BJWL01000225">
    <property type="protein sequence ID" value="GFS35235.1"/>
    <property type="molecule type" value="Genomic_DNA"/>
</dbReference>
<evidence type="ECO:0000313" key="2">
    <source>
        <dbReference type="EMBL" id="GFS35235.1"/>
    </source>
</evidence>
<comment type="caution">
    <text evidence="2">The sequence shown here is derived from an EMBL/GenBank/DDBJ whole genome shotgun (WGS) entry which is preliminary data.</text>
</comment>
<dbReference type="Proteomes" id="UP000585474">
    <property type="component" value="Unassembled WGS sequence"/>
</dbReference>
<feature type="signal peptide" evidence="1">
    <location>
        <begin position="1"/>
        <end position="28"/>
    </location>
</feature>
<keyword evidence="3" id="KW-1185">Reference proteome</keyword>
<dbReference type="AlphaFoldDB" id="A0A7J0DIG0"/>
<evidence type="ECO:0000256" key="1">
    <source>
        <dbReference type="SAM" id="SignalP"/>
    </source>
</evidence>
<organism evidence="2 3">
    <name type="scientific">Actinidia rufa</name>
    <dbReference type="NCBI Taxonomy" id="165716"/>
    <lineage>
        <taxon>Eukaryota</taxon>
        <taxon>Viridiplantae</taxon>
        <taxon>Streptophyta</taxon>
        <taxon>Embryophyta</taxon>
        <taxon>Tracheophyta</taxon>
        <taxon>Spermatophyta</taxon>
        <taxon>Magnoliopsida</taxon>
        <taxon>eudicotyledons</taxon>
        <taxon>Gunneridae</taxon>
        <taxon>Pentapetalae</taxon>
        <taxon>asterids</taxon>
        <taxon>Ericales</taxon>
        <taxon>Actinidiaceae</taxon>
        <taxon>Actinidia</taxon>
    </lineage>
</organism>
<proteinExistence type="predicted"/>
<sequence length="100" mass="10976">MDRSLKSLTNALVLVLVSSAFVISNARALDNIKPRANITEGFDVESVRFNVESVKTEGFDVESVKTEGSIFEEKRHKVINNGDIIFEEIKHSGPSPGEGN</sequence>
<accession>A0A7J0DIG0</accession>
<feature type="chain" id="PRO_5029806113" evidence="1">
    <location>
        <begin position="29"/>
        <end position="100"/>
    </location>
</feature>
<gene>
    <name evidence="2" type="ORF">Acr_00g0038620</name>
</gene>